<feature type="transmembrane region" description="Helical" evidence="6">
    <location>
        <begin position="180"/>
        <end position="199"/>
    </location>
</feature>
<dbReference type="AlphaFoldDB" id="A0AAJ0LX20"/>
<keyword evidence="9" id="KW-1185">Reference proteome</keyword>
<organism evidence="8 9">
    <name type="scientific">Extremus antarcticus</name>
    <dbReference type="NCBI Taxonomy" id="702011"/>
    <lineage>
        <taxon>Eukaryota</taxon>
        <taxon>Fungi</taxon>
        <taxon>Dikarya</taxon>
        <taxon>Ascomycota</taxon>
        <taxon>Pezizomycotina</taxon>
        <taxon>Dothideomycetes</taxon>
        <taxon>Dothideomycetidae</taxon>
        <taxon>Mycosphaerellales</taxon>
        <taxon>Extremaceae</taxon>
        <taxon>Extremus</taxon>
    </lineage>
</organism>
<evidence type="ECO:0000256" key="6">
    <source>
        <dbReference type="SAM" id="Phobius"/>
    </source>
</evidence>
<dbReference type="PANTHER" id="PTHR43791">
    <property type="entry name" value="PERMEASE-RELATED"/>
    <property type="match status" value="1"/>
</dbReference>
<feature type="transmembrane region" description="Helical" evidence="6">
    <location>
        <begin position="110"/>
        <end position="127"/>
    </location>
</feature>
<feature type="transmembrane region" description="Helical" evidence="6">
    <location>
        <begin position="241"/>
        <end position="263"/>
    </location>
</feature>
<dbReference type="SUPFAM" id="SSF103473">
    <property type="entry name" value="MFS general substrate transporter"/>
    <property type="match status" value="1"/>
</dbReference>
<dbReference type="InterPro" id="IPR036259">
    <property type="entry name" value="MFS_trans_sf"/>
</dbReference>
<keyword evidence="4 6" id="KW-1133">Transmembrane helix</keyword>
<dbReference type="Gene3D" id="1.20.1250.20">
    <property type="entry name" value="MFS general substrate transporter like domains"/>
    <property type="match status" value="1"/>
</dbReference>
<dbReference type="GO" id="GO:0022857">
    <property type="term" value="F:transmembrane transporter activity"/>
    <property type="evidence" value="ECO:0007669"/>
    <property type="project" value="InterPro"/>
</dbReference>
<protein>
    <recommendedName>
        <fullName evidence="7">Major facilitator superfamily (MFS) profile domain-containing protein</fullName>
    </recommendedName>
</protein>
<reference evidence="8" key="1">
    <citation type="submission" date="2023-04" db="EMBL/GenBank/DDBJ databases">
        <title>Black Yeasts Isolated from many extreme environments.</title>
        <authorList>
            <person name="Coleine C."/>
            <person name="Stajich J.E."/>
            <person name="Selbmann L."/>
        </authorList>
    </citation>
    <scope>NUCLEOTIDE SEQUENCE</scope>
    <source>
        <strain evidence="8">CCFEE 5312</strain>
    </source>
</reference>
<evidence type="ECO:0000256" key="1">
    <source>
        <dbReference type="ARBA" id="ARBA00004141"/>
    </source>
</evidence>
<dbReference type="EMBL" id="JAWDJX010000002">
    <property type="protein sequence ID" value="KAK3058296.1"/>
    <property type="molecule type" value="Genomic_DNA"/>
</dbReference>
<evidence type="ECO:0000256" key="3">
    <source>
        <dbReference type="ARBA" id="ARBA00022692"/>
    </source>
</evidence>
<evidence type="ECO:0000313" key="9">
    <source>
        <dbReference type="Proteomes" id="UP001271007"/>
    </source>
</evidence>
<keyword evidence="5 6" id="KW-0472">Membrane</keyword>
<feature type="transmembrane region" description="Helical" evidence="6">
    <location>
        <begin position="12"/>
        <end position="33"/>
    </location>
</feature>
<comment type="caution">
    <text evidence="8">The sequence shown here is derived from an EMBL/GenBank/DDBJ whole genome shotgun (WGS) entry which is preliminary data.</text>
</comment>
<dbReference type="FunFam" id="1.20.1250.20:FF:000057">
    <property type="entry name" value="MFS general substrate transporter"/>
    <property type="match status" value="1"/>
</dbReference>
<dbReference type="GO" id="GO:0016020">
    <property type="term" value="C:membrane"/>
    <property type="evidence" value="ECO:0007669"/>
    <property type="project" value="UniProtKB-SubCell"/>
</dbReference>
<evidence type="ECO:0000256" key="2">
    <source>
        <dbReference type="ARBA" id="ARBA00022448"/>
    </source>
</evidence>
<feature type="domain" description="Major facilitator superfamily (MFS) profile" evidence="7">
    <location>
        <begin position="114"/>
        <end position="285"/>
    </location>
</feature>
<evidence type="ECO:0000313" key="8">
    <source>
        <dbReference type="EMBL" id="KAK3058296.1"/>
    </source>
</evidence>
<feature type="transmembrane region" description="Helical" evidence="6">
    <location>
        <begin position="211"/>
        <end position="229"/>
    </location>
</feature>
<comment type="subcellular location">
    <subcellularLocation>
        <location evidence="1">Membrane</location>
        <topology evidence="1">Multi-pass membrane protein</topology>
    </subcellularLocation>
</comment>
<name>A0AAJ0LX20_9PEZI</name>
<evidence type="ECO:0000256" key="4">
    <source>
        <dbReference type="ARBA" id="ARBA00022989"/>
    </source>
</evidence>
<proteinExistence type="predicted"/>
<keyword evidence="3 6" id="KW-0812">Transmembrane</keyword>
<dbReference type="InterPro" id="IPR011701">
    <property type="entry name" value="MFS"/>
</dbReference>
<dbReference type="PANTHER" id="PTHR43791:SF78">
    <property type="entry name" value="TRANSPORTER, PUTATIVE (AFU_ORTHOLOGUE AFUA_3G01370)-RELATED"/>
    <property type="match status" value="1"/>
</dbReference>
<evidence type="ECO:0000256" key="5">
    <source>
        <dbReference type="ARBA" id="ARBA00023136"/>
    </source>
</evidence>
<dbReference type="InterPro" id="IPR020846">
    <property type="entry name" value="MFS_dom"/>
</dbReference>
<accession>A0AAJ0LX20</accession>
<dbReference type="Pfam" id="PF07690">
    <property type="entry name" value="MFS_1"/>
    <property type="match status" value="1"/>
</dbReference>
<sequence>MTPSSHLTSKQASLFTLFLLLLVVLGLQVFGAAKQFLGSYLNCTAIASCLASDEIWIMDNKMEHSDIGHQEAMRDHDVLGHGNATREDAMHWGELTEEEKVHEKKLKRKIDFMIMPLVMLVYLMNYIDRNNYAAAKLQGLVEDLHLKGSQYQTGLSLLFVGYVLMQVPSNLLLNYSGKPSWYIGFWVIAWGLVSALTSQVKNYGDIVACRFILGFVEAPFFCGILFYLSKWYTKSELSLRMAIFYSASLLSGAFGSLIAAGILSGTDVIVGRIFHCTNEYQAWLA</sequence>
<evidence type="ECO:0000259" key="7">
    <source>
        <dbReference type="PROSITE" id="PS50850"/>
    </source>
</evidence>
<gene>
    <name evidence="8" type="ORF">LTR09_001374</name>
</gene>
<dbReference type="Proteomes" id="UP001271007">
    <property type="component" value="Unassembled WGS sequence"/>
</dbReference>
<dbReference type="PROSITE" id="PS50850">
    <property type="entry name" value="MFS"/>
    <property type="match status" value="1"/>
</dbReference>
<keyword evidence="2" id="KW-0813">Transport</keyword>
<feature type="transmembrane region" description="Helical" evidence="6">
    <location>
        <begin position="154"/>
        <end position="173"/>
    </location>
</feature>